<evidence type="ECO:0000256" key="1">
    <source>
        <dbReference type="ARBA" id="ARBA00022729"/>
    </source>
</evidence>
<protein>
    <recommendedName>
        <fullName evidence="4">Calx-beta domain-containing protein</fullName>
    </recommendedName>
</protein>
<gene>
    <name evidence="5" type="ORF">QTO34_013828</name>
</gene>
<dbReference type="Gene3D" id="2.60.40.2030">
    <property type="match status" value="7"/>
</dbReference>
<keyword evidence="3" id="KW-0106">Calcium</keyword>
<keyword evidence="1" id="KW-0732">Signal</keyword>
<dbReference type="Pfam" id="PF13385">
    <property type="entry name" value="Laminin_G_3"/>
    <property type="match status" value="1"/>
</dbReference>
<dbReference type="FunFam" id="2.60.40.2030:FF:000007">
    <property type="entry name" value="Adhesion G-protein coupled receptor V1"/>
    <property type="match status" value="1"/>
</dbReference>
<evidence type="ECO:0000259" key="4">
    <source>
        <dbReference type="SMART" id="SM00237"/>
    </source>
</evidence>
<dbReference type="SUPFAM" id="SSF141072">
    <property type="entry name" value="CalX-like"/>
    <property type="match status" value="8"/>
</dbReference>
<dbReference type="PANTHER" id="PTHR46682">
    <property type="entry name" value="ADHESION G-PROTEIN COUPLED RECEPTOR V1"/>
    <property type="match status" value="1"/>
</dbReference>
<keyword evidence="6" id="KW-1185">Reference proteome</keyword>
<comment type="caution">
    <text evidence="5">The sequence shown here is derived from an EMBL/GenBank/DDBJ whole genome shotgun (WGS) entry which is preliminary data.</text>
</comment>
<dbReference type="EMBL" id="JAULJE010000003">
    <property type="protein sequence ID" value="KAK1345120.1"/>
    <property type="molecule type" value="Genomic_DNA"/>
</dbReference>
<dbReference type="GO" id="GO:0001965">
    <property type="term" value="F:G-protein alpha-subunit binding"/>
    <property type="evidence" value="ECO:0007669"/>
    <property type="project" value="TreeGrafter"/>
</dbReference>
<feature type="domain" description="Calx-beta" evidence="4">
    <location>
        <begin position="961"/>
        <end position="1050"/>
    </location>
</feature>
<feature type="domain" description="Calx-beta" evidence="4">
    <location>
        <begin position="661"/>
        <end position="774"/>
    </location>
</feature>
<feature type="domain" description="Calx-beta" evidence="4">
    <location>
        <begin position="374"/>
        <end position="478"/>
    </location>
</feature>
<dbReference type="InterPro" id="IPR003644">
    <property type="entry name" value="Calx_beta"/>
</dbReference>
<dbReference type="GO" id="GO:0010855">
    <property type="term" value="F:adenylate cyclase inhibitor activity"/>
    <property type="evidence" value="ECO:0007669"/>
    <property type="project" value="TreeGrafter"/>
</dbReference>
<dbReference type="GO" id="GO:0004930">
    <property type="term" value="F:G protein-coupled receptor activity"/>
    <property type="evidence" value="ECO:0007669"/>
    <property type="project" value="InterPro"/>
</dbReference>
<dbReference type="GO" id="GO:0016020">
    <property type="term" value="C:membrane"/>
    <property type="evidence" value="ECO:0007669"/>
    <property type="project" value="InterPro"/>
</dbReference>
<dbReference type="SUPFAM" id="SSF49899">
    <property type="entry name" value="Concanavalin A-like lectins/glucanases"/>
    <property type="match status" value="1"/>
</dbReference>
<feature type="domain" description="Calx-beta" evidence="4">
    <location>
        <begin position="850"/>
        <end position="947"/>
    </location>
</feature>
<organism evidence="5 6">
    <name type="scientific">Cnephaeus nilssonii</name>
    <name type="common">Northern bat</name>
    <name type="synonym">Eptesicus nilssonii</name>
    <dbReference type="NCBI Taxonomy" id="3371016"/>
    <lineage>
        <taxon>Eukaryota</taxon>
        <taxon>Metazoa</taxon>
        <taxon>Chordata</taxon>
        <taxon>Craniata</taxon>
        <taxon>Vertebrata</taxon>
        <taxon>Euteleostomi</taxon>
        <taxon>Mammalia</taxon>
        <taxon>Eutheria</taxon>
        <taxon>Laurasiatheria</taxon>
        <taxon>Chiroptera</taxon>
        <taxon>Yangochiroptera</taxon>
        <taxon>Vespertilionidae</taxon>
        <taxon>Cnephaeus</taxon>
    </lineage>
</organism>
<proteinExistence type="predicted"/>
<accession>A0AA40LTE1</accession>
<dbReference type="FunFam" id="2.60.40.2030:FF:000009">
    <property type="entry name" value="adhesion G-protein coupled receptor V1"/>
    <property type="match status" value="1"/>
</dbReference>
<evidence type="ECO:0000256" key="3">
    <source>
        <dbReference type="ARBA" id="ARBA00022837"/>
    </source>
</evidence>
<evidence type="ECO:0000313" key="5">
    <source>
        <dbReference type="EMBL" id="KAK1345120.1"/>
    </source>
</evidence>
<feature type="domain" description="Calx-beta" evidence="4">
    <location>
        <begin position="522"/>
        <end position="647"/>
    </location>
</feature>
<dbReference type="InterPro" id="IPR026919">
    <property type="entry name" value="ADGRV1"/>
</dbReference>
<reference evidence="5" key="1">
    <citation type="submission" date="2023-06" db="EMBL/GenBank/DDBJ databases">
        <title>Reference genome for the Northern bat (Eptesicus nilssonii), a most northern bat species.</title>
        <authorList>
            <person name="Laine V.N."/>
            <person name="Pulliainen A.T."/>
            <person name="Lilley T.M."/>
        </authorList>
    </citation>
    <scope>NUCLEOTIDE SEQUENCE</scope>
    <source>
        <strain evidence="5">BLF_Eptnil</strain>
        <tissue evidence="5">Kidney</tissue>
    </source>
</reference>
<dbReference type="GO" id="GO:0005737">
    <property type="term" value="C:cytoplasm"/>
    <property type="evidence" value="ECO:0007669"/>
    <property type="project" value="TreeGrafter"/>
</dbReference>
<dbReference type="FunFam" id="2.60.40.2030:FF:000017">
    <property type="entry name" value="Adhesion G protein-coupled receptor V1"/>
    <property type="match status" value="1"/>
</dbReference>
<dbReference type="Gene3D" id="2.60.120.200">
    <property type="match status" value="1"/>
</dbReference>
<dbReference type="SMART" id="SM00237">
    <property type="entry name" value="Calx_beta"/>
    <property type="match status" value="5"/>
</dbReference>
<dbReference type="Proteomes" id="UP001177744">
    <property type="component" value="Unassembled WGS sequence"/>
</dbReference>
<dbReference type="Pfam" id="PF03160">
    <property type="entry name" value="Calx-beta"/>
    <property type="match status" value="7"/>
</dbReference>
<evidence type="ECO:0000256" key="2">
    <source>
        <dbReference type="ARBA" id="ARBA00022737"/>
    </source>
</evidence>
<dbReference type="GO" id="GO:0032420">
    <property type="term" value="C:stereocilium"/>
    <property type="evidence" value="ECO:0007669"/>
    <property type="project" value="TreeGrafter"/>
</dbReference>
<dbReference type="GO" id="GO:0007601">
    <property type="term" value="P:visual perception"/>
    <property type="evidence" value="ECO:0007669"/>
    <property type="project" value="TreeGrafter"/>
</dbReference>
<dbReference type="InterPro" id="IPR038081">
    <property type="entry name" value="CalX-like_sf"/>
</dbReference>
<name>A0AA40LTE1_CNENI</name>
<dbReference type="GO" id="GO:0071277">
    <property type="term" value="P:cellular response to calcium ion"/>
    <property type="evidence" value="ECO:0007669"/>
    <property type="project" value="TreeGrafter"/>
</dbReference>
<dbReference type="AlphaFoldDB" id="A0AA40LTE1"/>
<evidence type="ECO:0000313" key="6">
    <source>
        <dbReference type="Proteomes" id="UP001177744"/>
    </source>
</evidence>
<dbReference type="FunFam" id="2.60.40.2030:FF:000020">
    <property type="entry name" value="Adhesion G protein-coupled receptor V1"/>
    <property type="match status" value="1"/>
</dbReference>
<keyword evidence="2" id="KW-0677">Repeat</keyword>
<dbReference type="GO" id="GO:0007605">
    <property type="term" value="P:sensory perception of sound"/>
    <property type="evidence" value="ECO:0007669"/>
    <property type="project" value="TreeGrafter"/>
</dbReference>
<sequence>MTQTLSHWRRELSVLLAQSATPATLSPAPCASCWPNRGHRGVMDYKELFFPEPFESDTVVYQHGIATVIIEANDDPNGIFSLEPIDKAVEEGKTNSFWVVRQRGHFGNVSVAWQLFENDSALQPGQEFYETSGTVNFTDGEGAKPIILHAFPDNIPEFNEFYILKLVNISAWVMPNANTNGFIIAKDDGNGSIYYGVKIQTNESHVTLSLHYKTLGSNATYVAKTTALKYLEENIWLHLLIILDDGIIEFYLDGSAMPRGIKSLKGEAITDGPGTLRIGAGMNGNDRFTGLMQDVRFYEQKLTLEEIYELHAMPAKSDLHPVSGYLEFRQGETNKSFIISAKDDNEEEGEELFILKLVSVYGGARISEQNTTARLIIQKSDNANGLFGFTGACIPEIAEEGSTISCVVERTRGALGYVHVFYTISQIESDGINYLVDDFANASGTITFLPWQRSEVLNIYVLDDDIPELNEYFRVTLVSAIPGDGKLGSTPTSGASIDPEKETTDITIKASDHPYGLLQFSTGLPPQPEDTMTLPASTVPQVTVQEEDGEVRLLVVRAQGLLGRVMAEYRTVSLTAFSPEDYQIIRSHGALSRVTLLWSIDSDPDGDLAFTSGNVTFEIGQKSANITVEILPDEDPELDKAFSVSILSVSSGSLGVHTNATLIVLASDDPYGIFIFSEKNRPIEVEEATQNITLSIIRLKGLMGKIMVTYATLDDMEKPPYFPPNLARATQGRDYIPASGFALFKTNQSEATITITILDDDEPERSESVFVELLNSTLIEKVQNRPIPNSPRLGPKVETIAHLIIIANDDAFGILQLSAPLVRVAENHVGPIINVTRTGGAFADVSVKFKAVPITAIAGFQITKLIVEEPEFNSVKVNLPIIRNSGTLGNVTIQWVATINGQLATGDLRVVSGNVTFAPGETIQTLLLEVLADDVPEIEEVIQVQLTDASGGGTIGLDRVANIIIPANDNPYGTVAFVQSVYRVQEPLERSSCANITVRRSGQAVAGSDYEPVTRQWVIMLEGDEFANLTVSILVDDIPEMDESFLISLVEVHLMNITASFENQPTIGQPNTSTVVIALNGDAFGVFMMYSISPNTSEDGLYVEVQEKPQTTVELMIHRTGGSLGETKKTAILTILDDPEPEDDESIIVSLVYTEGGSRILPSSDTVRVNILANDNVAGIVSFQTASRSVIGHEDSEGLTAQIIIDANDGARGKIEWQYSRFEINETQGCLTLIAQRSEGALGHVSLFVYAQNLEAQLGLDYSFTPMVNSLRMIMI</sequence>
<dbReference type="PANTHER" id="PTHR46682:SF1">
    <property type="entry name" value="ADHESION G-PROTEIN COUPLED RECEPTOR V1"/>
    <property type="match status" value="1"/>
</dbReference>
<dbReference type="InterPro" id="IPR013320">
    <property type="entry name" value="ConA-like_dom_sf"/>
</dbReference>